<dbReference type="Proteomes" id="UP000789572">
    <property type="component" value="Unassembled WGS sequence"/>
</dbReference>
<dbReference type="SMART" id="SM00220">
    <property type="entry name" value="S_TKc"/>
    <property type="match status" value="1"/>
</dbReference>
<dbReference type="AlphaFoldDB" id="A0A9N9DI60"/>
<protein>
    <recommendedName>
        <fullName evidence="1">non-specific serine/threonine protein kinase</fullName>
        <ecNumber evidence="1">2.7.11.1</ecNumber>
    </recommendedName>
</protein>
<dbReference type="PROSITE" id="PS00108">
    <property type="entry name" value="PROTEIN_KINASE_ST"/>
    <property type="match status" value="1"/>
</dbReference>
<proteinExistence type="predicted"/>
<evidence type="ECO:0000313" key="3">
    <source>
        <dbReference type="EMBL" id="CAG8641970.1"/>
    </source>
</evidence>
<sequence length="477" mass="54404">WSLQLSGKRLKQVHFELQTLKTGFRTELLELKGEVRLLKYNLNKAKYTITSALGIGKQVLNEAPVANPQFFYNLLSKSALNVLSDLDLSDETLCKVCKSESDTQEKFFAFFKKLPEGPWVIHDSSTKEYFKEPNAKIDIAILDGKRAVWLHLVSVIELKLSMESNHMDAVGQLVDRFVNILEHQTERQFVIGAVACDSQIELFHMDKNFTFEHSGLLPIDFTDKTSLGLDMLVRLLRAPNTESGYKTHEDVGRWIESIPNINFSFKTLLRKRTSSRGTFVAAGTMDGEEAVFKTSATDNEYRILMKLKELGCIFVPEVKGHGNVKGEKFIVIRPFGEDLELSNHGLLIVLRAFHDIAKTVKRAAQQRIFHRDIKPTNIVLYNEHGYLIDWGIATYGDVIPMNDKLSATLAYTSMNVLENVAKKSMPSYTMDDEIESIFYTFVSVLCDDRITWDKRDSVHQLLASRFAAMYGYFDRQL</sequence>
<dbReference type="InterPro" id="IPR000719">
    <property type="entry name" value="Prot_kinase_dom"/>
</dbReference>
<dbReference type="SUPFAM" id="SSF56112">
    <property type="entry name" value="Protein kinase-like (PK-like)"/>
    <property type="match status" value="1"/>
</dbReference>
<reference evidence="3" key="1">
    <citation type="submission" date="2021-06" db="EMBL/GenBank/DDBJ databases">
        <authorList>
            <person name="Kallberg Y."/>
            <person name="Tangrot J."/>
            <person name="Rosling A."/>
        </authorList>
    </citation>
    <scope>NUCLEOTIDE SEQUENCE</scope>
    <source>
        <strain evidence="3">IA702</strain>
    </source>
</reference>
<feature type="non-terminal residue" evidence="3">
    <location>
        <position position="477"/>
    </location>
</feature>
<dbReference type="InterPro" id="IPR040976">
    <property type="entry name" value="Pkinase_fungal"/>
</dbReference>
<dbReference type="OrthoDB" id="2446379at2759"/>
<feature type="non-terminal residue" evidence="3">
    <location>
        <position position="1"/>
    </location>
</feature>
<dbReference type="InterPro" id="IPR008271">
    <property type="entry name" value="Ser/Thr_kinase_AS"/>
</dbReference>
<organism evidence="3 4">
    <name type="scientific">Paraglomus occultum</name>
    <dbReference type="NCBI Taxonomy" id="144539"/>
    <lineage>
        <taxon>Eukaryota</taxon>
        <taxon>Fungi</taxon>
        <taxon>Fungi incertae sedis</taxon>
        <taxon>Mucoromycota</taxon>
        <taxon>Glomeromycotina</taxon>
        <taxon>Glomeromycetes</taxon>
        <taxon>Paraglomerales</taxon>
        <taxon>Paraglomeraceae</taxon>
        <taxon>Paraglomus</taxon>
    </lineage>
</organism>
<keyword evidence="4" id="KW-1185">Reference proteome</keyword>
<dbReference type="Gene3D" id="1.10.510.10">
    <property type="entry name" value="Transferase(Phosphotransferase) domain 1"/>
    <property type="match status" value="1"/>
</dbReference>
<dbReference type="Pfam" id="PF17667">
    <property type="entry name" value="Pkinase_fungal"/>
    <property type="match status" value="2"/>
</dbReference>
<dbReference type="GO" id="GO:0004674">
    <property type="term" value="F:protein serine/threonine kinase activity"/>
    <property type="evidence" value="ECO:0007669"/>
    <property type="project" value="UniProtKB-EC"/>
</dbReference>
<evidence type="ECO:0000259" key="2">
    <source>
        <dbReference type="PROSITE" id="PS50011"/>
    </source>
</evidence>
<gene>
    <name evidence="3" type="ORF">POCULU_LOCUS9468</name>
</gene>
<dbReference type="PANTHER" id="PTHR11909">
    <property type="entry name" value="CASEIN KINASE-RELATED"/>
    <property type="match status" value="1"/>
</dbReference>
<dbReference type="GO" id="GO:0005524">
    <property type="term" value="F:ATP binding"/>
    <property type="evidence" value="ECO:0007669"/>
    <property type="project" value="InterPro"/>
</dbReference>
<dbReference type="EC" id="2.7.11.1" evidence="1"/>
<dbReference type="EMBL" id="CAJVPJ010003582">
    <property type="protein sequence ID" value="CAG8641970.1"/>
    <property type="molecule type" value="Genomic_DNA"/>
</dbReference>
<evidence type="ECO:0000313" key="4">
    <source>
        <dbReference type="Proteomes" id="UP000789572"/>
    </source>
</evidence>
<dbReference type="PROSITE" id="PS50011">
    <property type="entry name" value="PROTEIN_KINASE_DOM"/>
    <property type="match status" value="1"/>
</dbReference>
<evidence type="ECO:0000256" key="1">
    <source>
        <dbReference type="ARBA" id="ARBA00012513"/>
    </source>
</evidence>
<name>A0A9N9DI60_9GLOM</name>
<comment type="caution">
    <text evidence="3">The sequence shown here is derived from an EMBL/GenBank/DDBJ whole genome shotgun (WGS) entry which is preliminary data.</text>
</comment>
<dbReference type="InterPro" id="IPR011009">
    <property type="entry name" value="Kinase-like_dom_sf"/>
</dbReference>
<accession>A0A9N9DI60</accession>
<feature type="domain" description="Protein kinase" evidence="2">
    <location>
        <begin position="221"/>
        <end position="477"/>
    </location>
</feature>
<dbReference type="InterPro" id="IPR050235">
    <property type="entry name" value="CK1_Ser-Thr_kinase"/>
</dbReference>